<dbReference type="Proteomes" id="UP000515204">
    <property type="component" value="Unplaced"/>
</dbReference>
<dbReference type="GO" id="GO:0005829">
    <property type="term" value="C:cytosol"/>
    <property type="evidence" value="ECO:0007669"/>
    <property type="project" value="TreeGrafter"/>
</dbReference>
<evidence type="ECO:0000256" key="6">
    <source>
        <dbReference type="ARBA" id="ARBA00023049"/>
    </source>
</evidence>
<dbReference type="GO" id="GO:0004222">
    <property type="term" value="F:metalloendopeptidase activity"/>
    <property type="evidence" value="ECO:0007669"/>
    <property type="project" value="TreeGrafter"/>
</dbReference>
<keyword evidence="6" id="KW-0482">Metalloprotease</keyword>
<dbReference type="InterPro" id="IPR007863">
    <property type="entry name" value="Peptidase_M16_C"/>
</dbReference>
<dbReference type="Pfam" id="PF16187">
    <property type="entry name" value="Peptidase_M16_M"/>
    <property type="match status" value="1"/>
</dbReference>
<dbReference type="KEGG" id="dqu:106750535"/>
<gene>
    <name evidence="11" type="primary">LOC106750535</name>
</gene>
<dbReference type="FunFam" id="3.30.830.10:FF:000005">
    <property type="entry name" value="nardilysin isoform X1"/>
    <property type="match status" value="1"/>
</dbReference>
<accession>A0A6P3Y8W8</accession>
<sequence>MDLCHDHCINARNDTIVKSENDNRLYRGLVLSNEMKVLLISDPSANMSAVALDVNIGTMFDPYDLLGLANLCRHILLFERVEYFNNQSFYEYLRNNQGYADTSINLDNTVYKFEIISDKLEDALERFAKIIRKPIFTEYILKRALNIIDLEYHIDLANDERRYNQVVQSVAKYNHPFSRFQQGNLGNKESLEVIPKKKGINVIRRLHQFYTTYYSSNVMSLCILGQGDLDNLEKMVVNFFNDIPNYKVKIPQWSYPFPTQKILKINIVPIKYMRKLMLIFRIPDLHMHYQFKPMYYISHLLECEGKGSLLSVLKIKDWASSLMCEERYSTKPLNLFIINIELSRNGFLHVNDVIYLVFQYFKMLKEKGPVEWIYQEYQEFAEKNFRFLEKSSPISYVTSNARALQIYPMNDVLCAESIFSPTWEPSLINKLLKQVLIPLNMQIHLIAKENESTKNLTESWYGAKYNMDYIARELVRKWYKIDVNPEFHLPLKNKFKVTSFDIKKADNVIIKNNRYYTNIT</sequence>
<protein>
    <submittedName>
        <fullName evidence="11">Insulin-degrading enzyme-like</fullName>
    </submittedName>
</protein>
<comment type="similarity">
    <text evidence="1">Belongs to the peptidase M16 family.</text>
</comment>
<evidence type="ECO:0000256" key="4">
    <source>
        <dbReference type="ARBA" id="ARBA00022801"/>
    </source>
</evidence>
<feature type="domain" description="Peptidase M16 N-terminal" evidence="7">
    <location>
        <begin position="36"/>
        <end position="153"/>
    </location>
</feature>
<dbReference type="PANTHER" id="PTHR43690">
    <property type="entry name" value="NARDILYSIN"/>
    <property type="match status" value="1"/>
</dbReference>
<feature type="domain" description="Peptidase M16 middle/third" evidence="9">
    <location>
        <begin position="385"/>
        <end position="506"/>
    </location>
</feature>
<evidence type="ECO:0000259" key="7">
    <source>
        <dbReference type="Pfam" id="PF00675"/>
    </source>
</evidence>
<dbReference type="GeneID" id="106750535"/>
<dbReference type="OrthoDB" id="952271at2759"/>
<dbReference type="PANTHER" id="PTHR43690:SF18">
    <property type="entry name" value="INSULIN-DEGRADING ENZYME-RELATED"/>
    <property type="match status" value="1"/>
</dbReference>
<evidence type="ECO:0000259" key="9">
    <source>
        <dbReference type="Pfam" id="PF16187"/>
    </source>
</evidence>
<evidence type="ECO:0000256" key="2">
    <source>
        <dbReference type="ARBA" id="ARBA00022670"/>
    </source>
</evidence>
<dbReference type="GO" id="GO:0046872">
    <property type="term" value="F:metal ion binding"/>
    <property type="evidence" value="ECO:0007669"/>
    <property type="project" value="UniProtKB-KW"/>
</dbReference>
<dbReference type="GO" id="GO:0005739">
    <property type="term" value="C:mitochondrion"/>
    <property type="evidence" value="ECO:0007669"/>
    <property type="project" value="TreeGrafter"/>
</dbReference>
<dbReference type="Gene3D" id="3.30.830.10">
    <property type="entry name" value="Metalloenzyme, LuxS/M16 peptidase-like"/>
    <property type="match status" value="2"/>
</dbReference>
<keyword evidence="2" id="KW-0645">Protease</keyword>
<dbReference type="AlphaFoldDB" id="A0A6P3Y8W8"/>
<feature type="domain" description="Peptidase M16 C-terminal" evidence="8">
    <location>
        <begin position="205"/>
        <end position="378"/>
    </location>
</feature>
<name>A0A6P3Y8W8_DINQU</name>
<dbReference type="GO" id="GO:0043171">
    <property type="term" value="P:peptide catabolic process"/>
    <property type="evidence" value="ECO:0007669"/>
    <property type="project" value="TreeGrafter"/>
</dbReference>
<proteinExistence type="inferred from homology"/>
<dbReference type="InterPro" id="IPR032632">
    <property type="entry name" value="Peptidase_M16_M"/>
</dbReference>
<keyword evidence="10" id="KW-1185">Reference proteome</keyword>
<keyword evidence="4" id="KW-0378">Hydrolase</keyword>
<dbReference type="InterPro" id="IPR050626">
    <property type="entry name" value="Peptidase_M16"/>
</dbReference>
<keyword evidence="3" id="KW-0479">Metal-binding</keyword>
<dbReference type="SUPFAM" id="SSF63411">
    <property type="entry name" value="LuxS/MPP-like metallohydrolase"/>
    <property type="match status" value="2"/>
</dbReference>
<evidence type="ECO:0000256" key="3">
    <source>
        <dbReference type="ARBA" id="ARBA00022723"/>
    </source>
</evidence>
<dbReference type="InterPro" id="IPR011765">
    <property type="entry name" value="Pept_M16_N"/>
</dbReference>
<dbReference type="RefSeq" id="XP_014486429.1">
    <property type="nucleotide sequence ID" value="XM_014630943.1"/>
</dbReference>
<dbReference type="GO" id="GO:0051603">
    <property type="term" value="P:proteolysis involved in protein catabolic process"/>
    <property type="evidence" value="ECO:0007669"/>
    <property type="project" value="TreeGrafter"/>
</dbReference>
<evidence type="ECO:0000259" key="8">
    <source>
        <dbReference type="Pfam" id="PF05193"/>
    </source>
</evidence>
<evidence type="ECO:0000256" key="5">
    <source>
        <dbReference type="ARBA" id="ARBA00022833"/>
    </source>
</evidence>
<evidence type="ECO:0000313" key="11">
    <source>
        <dbReference type="RefSeq" id="XP_014486429.1"/>
    </source>
</evidence>
<dbReference type="Pfam" id="PF00675">
    <property type="entry name" value="Peptidase_M16"/>
    <property type="match status" value="1"/>
</dbReference>
<keyword evidence="5" id="KW-0862">Zinc</keyword>
<dbReference type="InterPro" id="IPR011249">
    <property type="entry name" value="Metalloenz_LuxS/M16"/>
</dbReference>
<organism evidence="10 11">
    <name type="scientific">Dinoponera quadriceps</name>
    <name type="common">South American ant</name>
    <dbReference type="NCBI Taxonomy" id="609295"/>
    <lineage>
        <taxon>Eukaryota</taxon>
        <taxon>Metazoa</taxon>
        <taxon>Ecdysozoa</taxon>
        <taxon>Arthropoda</taxon>
        <taxon>Hexapoda</taxon>
        <taxon>Insecta</taxon>
        <taxon>Pterygota</taxon>
        <taxon>Neoptera</taxon>
        <taxon>Endopterygota</taxon>
        <taxon>Hymenoptera</taxon>
        <taxon>Apocrita</taxon>
        <taxon>Aculeata</taxon>
        <taxon>Formicoidea</taxon>
        <taxon>Formicidae</taxon>
        <taxon>Ponerinae</taxon>
        <taxon>Ponerini</taxon>
        <taxon>Dinoponera</taxon>
    </lineage>
</organism>
<reference evidence="11" key="1">
    <citation type="submission" date="2025-08" db="UniProtKB">
        <authorList>
            <consortium name="RefSeq"/>
        </authorList>
    </citation>
    <scope>IDENTIFICATION</scope>
</reference>
<evidence type="ECO:0000313" key="10">
    <source>
        <dbReference type="Proteomes" id="UP000515204"/>
    </source>
</evidence>
<evidence type="ECO:0000256" key="1">
    <source>
        <dbReference type="ARBA" id="ARBA00007261"/>
    </source>
</evidence>
<dbReference type="Pfam" id="PF05193">
    <property type="entry name" value="Peptidase_M16_C"/>
    <property type="match status" value="1"/>
</dbReference>